<feature type="signal peptide" evidence="1">
    <location>
        <begin position="1"/>
        <end position="21"/>
    </location>
</feature>
<proteinExistence type="predicted"/>
<keyword evidence="1" id="KW-0732">Signal</keyword>
<evidence type="ECO:0000256" key="1">
    <source>
        <dbReference type="SAM" id="SignalP"/>
    </source>
</evidence>
<dbReference type="CDD" id="cd12105">
    <property type="entry name" value="HmuY"/>
    <property type="match status" value="1"/>
</dbReference>
<dbReference type="PROSITE" id="PS51257">
    <property type="entry name" value="PROKAR_LIPOPROTEIN"/>
    <property type="match status" value="1"/>
</dbReference>
<dbReference type="RefSeq" id="WP_311664340.1">
    <property type="nucleotide sequence ID" value="NZ_JAVRHT010000028.1"/>
</dbReference>
<organism evidence="2 3">
    <name type="scientific">Rubrivirga litoralis</name>
    <dbReference type="NCBI Taxonomy" id="3075598"/>
    <lineage>
        <taxon>Bacteria</taxon>
        <taxon>Pseudomonadati</taxon>
        <taxon>Rhodothermota</taxon>
        <taxon>Rhodothermia</taxon>
        <taxon>Rhodothermales</taxon>
        <taxon>Rubricoccaceae</taxon>
        <taxon>Rubrivirga</taxon>
    </lineage>
</organism>
<dbReference type="Pfam" id="PF14064">
    <property type="entry name" value="HmuY"/>
    <property type="match status" value="1"/>
</dbReference>
<keyword evidence="3" id="KW-1185">Reference proteome</keyword>
<evidence type="ECO:0000313" key="3">
    <source>
        <dbReference type="Proteomes" id="UP001267426"/>
    </source>
</evidence>
<feature type="chain" id="PRO_5046589742" evidence="1">
    <location>
        <begin position="22"/>
        <end position="233"/>
    </location>
</feature>
<name>A0ABU3BT90_9BACT</name>
<protein>
    <submittedName>
        <fullName evidence="2">HmuY family protein</fullName>
    </submittedName>
</protein>
<gene>
    <name evidence="2" type="ORF">RM540_11880</name>
</gene>
<comment type="caution">
    <text evidence="2">The sequence shown here is derived from an EMBL/GenBank/DDBJ whole genome shotgun (WGS) entry which is preliminary data.</text>
</comment>
<sequence>MTRPALLALSGALALAACDSADPEPVPVPLNVQTAADVEADPTSGRDPNTGAPVANDQFTLYDLDTGEVVLSSSEGDPAVRAADSTGTAWDIGLKGTTVILNGGTSGPGSVRGRLLEATPFAGLAEAPAEGYLVDGENECPAVQTPGGSFPGTPYVVCTGSGNGWYTYADGVVTPVPGRTLVLQTSEGDYAKFRVLSYYRGNPSEPGGEGRYYTFEYVVQPDGSRDFDATAAL</sequence>
<dbReference type="InterPro" id="IPR025921">
    <property type="entry name" value="HmuY"/>
</dbReference>
<dbReference type="Proteomes" id="UP001267426">
    <property type="component" value="Unassembled WGS sequence"/>
</dbReference>
<evidence type="ECO:0000313" key="2">
    <source>
        <dbReference type="EMBL" id="MDT0632450.1"/>
    </source>
</evidence>
<reference evidence="2 3" key="1">
    <citation type="submission" date="2023-09" db="EMBL/GenBank/DDBJ databases">
        <authorList>
            <person name="Rey-Velasco X."/>
        </authorList>
    </citation>
    <scope>NUCLEOTIDE SEQUENCE [LARGE SCALE GENOMIC DNA]</scope>
    <source>
        <strain evidence="2 3">F394</strain>
    </source>
</reference>
<accession>A0ABU3BT90</accession>
<dbReference type="EMBL" id="JAVRHT010000028">
    <property type="protein sequence ID" value="MDT0632450.1"/>
    <property type="molecule type" value="Genomic_DNA"/>
</dbReference>